<accession>A0ACB9EWB7</accession>
<dbReference type="Proteomes" id="UP001056120">
    <property type="component" value="Linkage Group LG17"/>
</dbReference>
<protein>
    <submittedName>
        <fullName evidence="1">Uncharacterized protein</fullName>
    </submittedName>
</protein>
<gene>
    <name evidence="1" type="ORF">L1987_53158</name>
</gene>
<name>A0ACB9EWB7_9ASTR</name>
<evidence type="ECO:0000313" key="1">
    <source>
        <dbReference type="EMBL" id="KAI3762717.1"/>
    </source>
</evidence>
<organism evidence="1 2">
    <name type="scientific">Smallanthus sonchifolius</name>
    <dbReference type="NCBI Taxonomy" id="185202"/>
    <lineage>
        <taxon>Eukaryota</taxon>
        <taxon>Viridiplantae</taxon>
        <taxon>Streptophyta</taxon>
        <taxon>Embryophyta</taxon>
        <taxon>Tracheophyta</taxon>
        <taxon>Spermatophyta</taxon>
        <taxon>Magnoliopsida</taxon>
        <taxon>eudicotyledons</taxon>
        <taxon>Gunneridae</taxon>
        <taxon>Pentapetalae</taxon>
        <taxon>asterids</taxon>
        <taxon>campanulids</taxon>
        <taxon>Asterales</taxon>
        <taxon>Asteraceae</taxon>
        <taxon>Asteroideae</taxon>
        <taxon>Heliantheae alliance</taxon>
        <taxon>Millerieae</taxon>
        <taxon>Smallanthus</taxon>
    </lineage>
</organism>
<proteinExistence type="predicted"/>
<sequence>MSEKALDPEFKETEDEEKELEIDMVGEDSLLNKIDDAFDLNDNGIGEEGLDKHLEASSEVCNNKEADIIAEGEKELKENQEGNNFWEDDIGDEKSALNNIEDAIQIKDNDMAEKDIEKQLETTSEVSKNLEAYNKSFEEKANESVEMDKLTELSLGQGLEMKDKGKREETNVLRKGKKEVKQSKSGASVVGVYQDKVRSGGLTAKALSRFTNTADEPICLETEELVQVAEAKCHTPPRQKREA</sequence>
<comment type="caution">
    <text evidence="1">The sequence shown here is derived from an EMBL/GenBank/DDBJ whole genome shotgun (WGS) entry which is preliminary data.</text>
</comment>
<reference evidence="2" key="1">
    <citation type="journal article" date="2022" name="Mol. Ecol. Resour.">
        <title>The genomes of chicory, endive, great burdock and yacon provide insights into Asteraceae palaeo-polyploidization history and plant inulin production.</title>
        <authorList>
            <person name="Fan W."/>
            <person name="Wang S."/>
            <person name="Wang H."/>
            <person name="Wang A."/>
            <person name="Jiang F."/>
            <person name="Liu H."/>
            <person name="Zhao H."/>
            <person name="Xu D."/>
            <person name="Zhang Y."/>
        </authorList>
    </citation>
    <scope>NUCLEOTIDE SEQUENCE [LARGE SCALE GENOMIC DNA]</scope>
    <source>
        <strain evidence="2">cv. Yunnan</strain>
    </source>
</reference>
<reference evidence="1 2" key="2">
    <citation type="journal article" date="2022" name="Mol. Ecol. Resour.">
        <title>The genomes of chicory, endive, great burdock and yacon provide insights into Asteraceae paleo-polyploidization history and plant inulin production.</title>
        <authorList>
            <person name="Fan W."/>
            <person name="Wang S."/>
            <person name="Wang H."/>
            <person name="Wang A."/>
            <person name="Jiang F."/>
            <person name="Liu H."/>
            <person name="Zhao H."/>
            <person name="Xu D."/>
            <person name="Zhang Y."/>
        </authorList>
    </citation>
    <scope>NUCLEOTIDE SEQUENCE [LARGE SCALE GENOMIC DNA]</scope>
    <source>
        <strain evidence="2">cv. Yunnan</strain>
        <tissue evidence="1">Leaves</tissue>
    </source>
</reference>
<keyword evidence="2" id="KW-1185">Reference proteome</keyword>
<dbReference type="EMBL" id="CM042034">
    <property type="protein sequence ID" value="KAI3762717.1"/>
    <property type="molecule type" value="Genomic_DNA"/>
</dbReference>
<evidence type="ECO:0000313" key="2">
    <source>
        <dbReference type="Proteomes" id="UP001056120"/>
    </source>
</evidence>